<sequence length="90" mass="9935">MYLGITYEVSSVSAIHFNLNRWCGNIKTRSESIFTSSASNIFTMMRCGKNDVVHLKSRETPLAHAMYCTATAPSAFSLINSLGFSGCFKN</sequence>
<organism evidence="1 2">
    <name type="scientific">Hypothenemus hampei</name>
    <name type="common">Coffee berry borer</name>
    <dbReference type="NCBI Taxonomy" id="57062"/>
    <lineage>
        <taxon>Eukaryota</taxon>
        <taxon>Metazoa</taxon>
        <taxon>Ecdysozoa</taxon>
        <taxon>Arthropoda</taxon>
        <taxon>Hexapoda</taxon>
        <taxon>Insecta</taxon>
        <taxon>Pterygota</taxon>
        <taxon>Neoptera</taxon>
        <taxon>Endopterygota</taxon>
        <taxon>Coleoptera</taxon>
        <taxon>Polyphaga</taxon>
        <taxon>Cucujiformia</taxon>
        <taxon>Curculionidae</taxon>
        <taxon>Scolytinae</taxon>
        <taxon>Hypothenemus</taxon>
    </lineage>
</organism>
<evidence type="ECO:0000313" key="1">
    <source>
        <dbReference type="EMBL" id="KAL1514072.1"/>
    </source>
</evidence>
<dbReference type="Proteomes" id="UP001566132">
    <property type="component" value="Unassembled WGS sequence"/>
</dbReference>
<evidence type="ECO:0000313" key="2">
    <source>
        <dbReference type="Proteomes" id="UP001566132"/>
    </source>
</evidence>
<protein>
    <submittedName>
        <fullName evidence="1">Uncharacterized protein</fullName>
    </submittedName>
</protein>
<gene>
    <name evidence="1" type="ORF">ABEB36_003394</name>
</gene>
<dbReference type="EMBL" id="JBDJPC010000002">
    <property type="protein sequence ID" value="KAL1514072.1"/>
    <property type="molecule type" value="Genomic_DNA"/>
</dbReference>
<proteinExistence type="predicted"/>
<reference evidence="1 2" key="1">
    <citation type="submission" date="2024-05" db="EMBL/GenBank/DDBJ databases">
        <title>Genetic variation in Jamaican populations of the coffee berry borer (Hypothenemus hampei).</title>
        <authorList>
            <person name="Errbii M."/>
            <person name="Myrie A."/>
        </authorList>
    </citation>
    <scope>NUCLEOTIDE SEQUENCE [LARGE SCALE GENOMIC DNA]</scope>
    <source>
        <strain evidence="1">JA-Hopewell-2020-01-JO</strain>
        <tissue evidence="1">Whole body</tissue>
    </source>
</reference>
<dbReference type="AlphaFoldDB" id="A0ABD1FC55"/>
<accession>A0ABD1FC55</accession>
<comment type="caution">
    <text evidence="1">The sequence shown here is derived from an EMBL/GenBank/DDBJ whole genome shotgun (WGS) entry which is preliminary data.</text>
</comment>
<name>A0ABD1FC55_HYPHA</name>
<keyword evidence="2" id="KW-1185">Reference proteome</keyword>